<comment type="caution">
    <text evidence="4">The sequence shown here is derived from an EMBL/GenBank/DDBJ whole genome shotgun (WGS) entry which is preliminary data.</text>
</comment>
<dbReference type="RefSeq" id="WP_245346395.1">
    <property type="nucleotide sequence ID" value="NZ_JAGIOI010000001.1"/>
</dbReference>
<evidence type="ECO:0000259" key="3">
    <source>
        <dbReference type="Pfam" id="PF02371"/>
    </source>
</evidence>
<proteinExistence type="predicted"/>
<accession>A0ABS4YUC3</accession>
<name>A0ABS4YUC3_9MICC</name>
<keyword evidence="1" id="KW-0175">Coiled coil</keyword>
<gene>
    <name evidence="4" type="ORF">JOF48_000869</name>
</gene>
<feature type="domain" description="Transposase IS110-like N-terminal" evidence="2">
    <location>
        <begin position="12"/>
        <end position="166"/>
    </location>
</feature>
<protein>
    <submittedName>
        <fullName evidence="4">Transposase</fullName>
    </submittedName>
</protein>
<evidence type="ECO:0000313" key="4">
    <source>
        <dbReference type="EMBL" id="MBP2412070.1"/>
    </source>
</evidence>
<dbReference type="EMBL" id="JAGIOI010000001">
    <property type="protein sequence ID" value="MBP2412070.1"/>
    <property type="molecule type" value="Genomic_DNA"/>
</dbReference>
<evidence type="ECO:0000259" key="2">
    <source>
        <dbReference type="Pfam" id="PF01548"/>
    </source>
</evidence>
<dbReference type="PANTHER" id="PTHR33055">
    <property type="entry name" value="TRANSPOSASE FOR INSERTION SEQUENCE ELEMENT IS1111A"/>
    <property type="match status" value="1"/>
</dbReference>
<dbReference type="Proteomes" id="UP000711614">
    <property type="component" value="Unassembled WGS sequence"/>
</dbReference>
<keyword evidence="5" id="KW-1185">Reference proteome</keyword>
<dbReference type="NCBIfam" id="NF033542">
    <property type="entry name" value="transpos_IS110"/>
    <property type="match status" value="1"/>
</dbReference>
<dbReference type="InterPro" id="IPR002525">
    <property type="entry name" value="Transp_IS110-like_N"/>
</dbReference>
<organism evidence="4 5">
    <name type="scientific">Arthrobacter stackebrandtii</name>
    <dbReference type="NCBI Taxonomy" id="272161"/>
    <lineage>
        <taxon>Bacteria</taxon>
        <taxon>Bacillati</taxon>
        <taxon>Actinomycetota</taxon>
        <taxon>Actinomycetes</taxon>
        <taxon>Micrococcales</taxon>
        <taxon>Micrococcaceae</taxon>
        <taxon>Arthrobacter</taxon>
    </lineage>
</organism>
<evidence type="ECO:0000256" key="1">
    <source>
        <dbReference type="SAM" id="Coils"/>
    </source>
</evidence>
<feature type="domain" description="Transposase IS116/IS110/IS902 C-terminal" evidence="3">
    <location>
        <begin position="274"/>
        <end position="356"/>
    </location>
</feature>
<dbReference type="PANTHER" id="PTHR33055:SF3">
    <property type="entry name" value="PUTATIVE TRANSPOSASE FOR IS117-RELATED"/>
    <property type="match status" value="1"/>
</dbReference>
<dbReference type="Pfam" id="PF02371">
    <property type="entry name" value="Transposase_20"/>
    <property type="match status" value="1"/>
</dbReference>
<reference evidence="4 5" key="1">
    <citation type="submission" date="2021-03" db="EMBL/GenBank/DDBJ databases">
        <title>Sequencing the genomes of 1000 actinobacteria strains.</title>
        <authorList>
            <person name="Klenk H.-P."/>
        </authorList>
    </citation>
    <scope>NUCLEOTIDE SEQUENCE [LARGE SCALE GENOMIC DNA]</scope>
    <source>
        <strain evidence="4 5">DSM 16005</strain>
    </source>
</reference>
<dbReference type="InterPro" id="IPR047650">
    <property type="entry name" value="Transpos_IS110"/>
</dbReference>
<dbReference type="Pfam" id="PF01548">
    <property type="entry name" value="DEDD_Tnp_IS110"/>
    <property type="match status" value="1"/>
</dbReference>
<evidence type="ECO:0000313" key="5">
    <source>
        <dbReference type="Proteomes" id="UP000711614"/>
    </source>
</evidence>
<dbReference type="InterPro" id="IPR003346">
    <property type="entry name" value="Transposase_20"/>
</dbReference>
<sequence length="399" mass="42974">MINNHDEVDIFIGVDVGKSNHHAVAIDRAGKKILDRALPQDEAKIRAIIQAVAGKGTVLLVVDQPSTIGALPVAVARAEGIMVGYIPGLAMRRIADLHPGEAKTDARDAAIIAEAARSLPHTLRSIALADEQAAELSMLCGFDDDLAKQATATSNRIRGLLTQIHPALERVIGGHLDHPAMAELLIKYPSPEKIHNAGQTRVRTRLTKYAPRGGKPWSADIFAALSEQTVTVPGSGSAGIVLAQLAAMLKQLRTARNELLTQIEALVEAHPLHEVLTSMPAVGVRTAARIITEVAGKEFQSSGHLASYAGLAPVTWRSGTSIRGDHPSRKGNKTLKRAFFLSAFAALKDPLSRAYYDRKRAEGKRHNQALIALARRRCDVLFAMLRDGTLYDAPTIKTT</sequence>
<feature type="coiled-coil region" evidence="1">
    <location>
        <begin position="242"/>
        <end position="269"/>
    </location>
</feature>